<keyword evidence="7" id="KW-1185">Reference proteome</keyword>
<dbReference type="Proteomes" id="UP001206206">
    <property type="component" value="Unassembled WGS sequence"/>
</dbReference>
<dbReference type="PROSITE" id="PS50975">
    <property type="entry name" value="ATP_GRASP"/>
    <property type="match status" value="1"/>
</dbReference>
<protein>
    <submittedName>
        <fullName evidence="6">ATP-grasp domain-containing protein</fullName>
    </submittedName>
</protein>
<evidence type="ECO:0000313" key="6">
    <source>
        <dbReference type="EMBL" id="MCQ4041844.1"/>
    </source>
</evidence>
<dbReference type="InterPro" id="IPR013815">
    <property type="entry name" value="ATP_grasp_subdomain_1"/>
</dbReference>
<feature type="domain" description="ATP-grasp" evidence="5">
    <location>
        <begin position="112"/>
        <end position="306"/>
    </location>
</feature>
<accession>A0ABT1P8Z3</accession>
<dbReference type="Gene3D" id="3.30.470.20">
    <property type="entry name" value="ATP-grasp fold, B domain"/>
    <property type="match status" value="1"/>
</dbReference>
<evidence type="ECO:0000259" key="5">
    <source>
        <dbReference type="PROSITE" id="PS50975"/>
    </source>
</evidence>
<evidence type="ECO:0000256" key="3">
    <source>
        <dbReference type="ARBA" id="ARBA00022840"/>
    </source>
</evidence>
<keyword evidence="1" id="KW-0436">Ligase</keyword>
<keyword evidence="3 4" id="KW-0067">ATP-binding</keyword>
<proteinExistence type="predicted"/>
<dbReference type="PANTHER" id="PTHR43585">
    <property type="entry name" value="FUMIPYRROLE BIOSYNTHESIS PROTEIN C"/>
    <property type="match status" value="1"/>
</dbReference>
<dbReference type="Gene3D" id="3.40.50.20">
    <property type="match status" value="1"/>
</dbReference>
<reference evidence="6 7" key="1">
    <citation type="submission" date="2022-06" db="EMBL/GenBank/DDBJ databases">
        <title>Draft genome sequence of type strain Streptomyces rubrisoli DSM 42083.</title>
        <authorList>
            <person name="Duangmal K."/>
            <person name="Klaysubun C."/>
        </authorList>
    </citation>
    <scope>NUCLEOTIDE SEQUENCE [LARGE SCALE GENOMIC DNA]</scope>
    <source>
        <strain evidence="6 7">DSM 42083</strain>
    </source>
</reference>
<gene>
    <name evidence="6" type="ORF">NON19_07325</name>
</gene>
<name>A0ABT1P8Z3_9ACTN</name>
<evidence type="ECO:0000256" key="2">
    <source>
        <dbReference type="ARBA" id="ARBA00022741"/>
    </source>
</evidence>
<comment type="caution">
    <text evidence="6">The sequence shown here is derived from an EMBL/GenBank/DDBJ whole genome shotgun (WGS) entry which is preliminary data.</text>
</comment>
<dbReference type="InterPro" id="IPR011761">
    <property type="entry name" value="ATP-grasp"/>
</dbReference>
<evidence type="ECO:0000256" key="1">
    <source>
        <dbReference type="ARBA" id="ARBA00022598"/>
    </source>
</evidence>
<organism evidence="6 7">
    <name type="scientific">Streptantibioticus rubrisoli</name>
    <dbReference type="NCBI Taxonomy" id="1387313"/>
    <lineage>
        <taxon>Bacteria</taxon>
        <taxon>Bacillati</taxon>
        <taxon>Actinomycetota</taxon>
        <taxon>Actinomycetes</taxon>
        <taxon>Kitasatosporales</taxon>
        <taxon>Streptomycetaceae</taxon>
        <taxon>Streptantibioticus</taxon>
    </lineage>
</organism>
<dbReference type="InterPro" id="IPR052032">
    <property type="entry name" value="ATP-dep_AA_Ligase"/>
</dbReference>
<evidence type="ECO:0000256" key="4">
    <source>
        <dbReference type="PROSITE-ProRule" id="PRU00409"/>
    </source>
</evidence>
<dbReference type="Pfam" id="PF13535">
    <property type="entry name" value="ATP-grasp_4"/>
    <property type="match status" value="1"/>
</dbReference>
<dbReference type="SUPFAM" id="SSF56059">
    <property type="entry name" value="Glutathione synthetase ATP-binding domain-like"/>
    <property type="match status" value="1"/>
</dbReference>
<dbReference type="PANTHER" id="PTHR43585:SF2">
    <property type="entry name" value="ATP-GRASP ENZYME FSQD"/>
    <property type="match status" value="1"/>
</dbReference>
<dbReference type="EMBL" id="JANFNH010000004">
    <property type="protein sequence ID" value="MCQ4041844.1"/>
    <property type="molecule type" value="Genomic_DNA"/>
</dbReference>
<sequence length="406" mass="42814">MANGARLLVLGAGNQRERSFHRWAADGLRVTLVDGFSHSRYDHVVERAVPWDVRDSAVPDLDALAALAAEHQGVTTLSDDCQITTALVAERLGWPSAGVPAARLARDKSRQRLVAAEHGLPTVAHHAAGDPRAVAEFVEGRGGPCVVKPVGAGGSASVAKVVGGEQALVACEVMLQRGHRLFLAEDFLIGPEISYEGVVRAGRLVRASVTEKEVVSDGCFLERQHLVTAPGPLDEPEAHRGVHALAGGLVRAFGVADAVIHLEAKLTGQGPVPVEMAVRPAGDCIPELVERTHGRDLYGHLAALALGRPAPPDLPTDADASVAGVRFCVGRGRVTGYARPADVLRGLETVRIAVQSGQVGRWYGEPAGNWDRVGYVLGWGADRSIVEKELAIACDRQLSLAGLSDG</sequence>
<evidence type="ECO:0000313" key="7">
    <source>
        <dbReference type="Proteomes" id="UP001206206"/>
    </source>
</evidence>
<dbReference type="RefSeq" id="WP_255925836.1">
    <property type="nucleotide sequence ID" value="NZ_JANFNH010000004.1"/>
</dbReference>
<keyword evidence="2 4" id="KW-0547">Nucleotide-binding</keyword>
<dbReference type="Gene3D" id="3.30.1490.20">
    <property type="entry name" value="ATP-grasp fold, A domain"/>
    <property type="match status" value="1"/>
</dbReference>